<reference evidence="2 3" key="1">
    <citation type="journal article" date="2019" name="Nat. Ecol. Evol.">
        <title>Megaphylogeny resolves global patterns of mushroom evolution.</title>
        <authorList>
            <person name="Varga T."/>
            <person name="Krizsan K."/>
            <person name="Foldi C."/>
            <person name="Dima B."/>
            <person name="Sanchez-Garcia M."/>
            <person name="Sanchez-Ramirez S."/>
            <person name="Szollosi G.J."/>
            <person name="Szarkandi J.G."/>
            <person name="Papp V."/>
            <person name="Albert L."/>
            <person name="Andreopoulos W."/>
            <person name="Angelini C."/>
            <person name="Antonin V."/>
            <person name="Barry K.W."/>
            <person name="Bougher N.L."/>
            <person name="Buchanan P."/>
            <person name="Buyck B."/>
            <person name="Bense V."/>
            <person name="Catcheside P."/>
            <person name="Chovatia M."/>
            <person name="Cooper J."/>
            <person name="Damon W."/>
            <person name="Desjardin D."/>
            <person name="Finy P."/>
            <person name="Geml J."/>
            <person name="Haridas S."/>
            <person name="Hughes K."/>
            <person name="Justo A."/>
            <person name="Karasinski D."/>
            <person name="Kautmanova I."/>
            <person name="Kiss B."/>
            <person name="Kocsube S."/>
            <person name="Kotiranta H."/>
            <person name="LaButti K.M."/>
            <person name="Lechner B.E."/>
            <person name="Liimatainen K."/>
            <person name="Lipzen A."/>
            <person name="Lukacs Z."/>
            <person name="Mihaltcheva S."/>
            <person name="Morgado L.N."/>
            <person name="Niskanen T."/>
            <person name="Noordeloos M.E."/>
            <person name="Ohm R.A."/>
            <person name="Ortiz-Santana B."/>
            <person name="Ovrebo C."/>
            <person name="Racz N."/>
            <person name="Riley R."/>
            <person name="Savchenko A."/>
            <person name="Shiryaev A."/>
            <person name="Soop K."/>
            <person name="Spirin V."/>
            <person name="Szebenyi C."/>
            <person name="Tomsovsky M."/>
            <person name="Tulloss R.E."/>
            <person name="Uehling J."/>
            <person name="Grigoriev I.V."/>
            <person name="Vagvolgyi C."/>
            <person name="Papp T."/>
            <person name="Martin F.M."/>
            <person name="Miettinen O."/>
            <person name="Hibbett D.S."/>
            <person name="Nagy L.G."/>
        </authorList>
    </citation>
    <scope>NUCLEOTIDE SEQUENCE [LARGE SCALE GENOMIC DNA]</scope>
    <source>
        <strain evidence="2 3">CBS 962.96</strain>
    </source>
</reference>
<protein>
    <submittedName>
        <fullName evidence="2">Uncharacterized protein</fullName>
    </submittedName>
</protein>
<name>A0A4S8MC97_DENBC</name>
<gene>
    <name evidence="2" type="ORF">K435DRAFT_855042</name>
</gene>
<evidence type="ECO:0000313" key="3">
    <source>
        <dbReference type="Proteomes" id="UP000297245"/>
    </source>
</evidence>
<feature type="compositionally biased region" description="Polar residues" evidence="1">
    <location>
        <begin position="1"/>
        <end position="17"/>
    </location>
</feature>
<keyword evidence="3" id="KW-1185">Reference proteome</keyword>
<feature type="region of interest" description="Disordered" evidence="1">
    <location>
        <begin position="1"/>
        <end position="21"/>
    </location>
</feature>
<organism evidence="2 3">
    <name type="scientific">Dendrothele bispora (strain CBS 962.96)</name>
    <dbReference type="NCBI Taxonomy" id="1314807"/>
    <lineage>
        <taxon>Eukaryota</taxon>
        <taxon>Fungi</taxon>
        <taxon>Dikarya</taxon>
        <taxon>Basidiomycota</taxon>
        <taxon>Agaricomycotina</taxon>
        <taxon>Agaricomycetes</taxon>
        <taxon>Agaricomycetidae</taxon>
        <taxon>Agaricales</taxon>
        <taxon>Agaricales incertae sedis</taxon>
        <taxon>Dendrothele</taxon>
    </lineage>
</organism>
<dbReference type="Proteomes" id="UP000297245">
    <property type="component" value="Unassembled WGS sequence"/>
</dbReference>
<evidence type="ECO:0000256" key="1">
    <source>
        <dbReference type="SAM" id="MobiDB-lite"/>
    </source>
</evidence>
<dbReference type="AlphaFoldDB" id="A0A4S8MC97"/>
<evidence type="ECO:0000313" key="2">
    <source>
        <dbReference type="EMBL" id="THV00070.1"/>
    </source>
</evidence>
<proteinExistence type="predicted"/>
<accession>A0A4S8MC97</accession>
<sequence>MASTNTAISFGTAQQQHQRIKGKDDGINLDDLKLIIIKEIERLEGFGRLRGWKRERYLTTGTTRAIWDSNDIDAVEYRDKGERRRMGMDTRAPTEGSLTLWVLHDPIAWEISTSA</sequence>
<dbReference type="EMBL" id="ML179109">
    <property type="protein sequence ID" value="THV00070.1"/>
    <property type="molecule type" value="Genomic_DNA"/>
</dbReference>